<dbReference type="AlphaFoldDB" id="A0A2G3PP74"/>
<dbReference type="PANTHER" id="PTHR43649:SF31">
    <property type="entry name" value="SN-GLYCEROL-3-PHOSPHATE-BINDING PERIPLASMIC PROTEIN UGPB"/>
    <property type="match status" value="1"/>
</dbReference>
<evidence type="ECO:0000256" key="4">
    <source>
        <dbReference type="ARBA" id="ARBA00022729"/>
    </source>
</evidence>
<dbReference type="GO" id="GO:0030313">
    <property type="term" value="C:cell envelope"/>
    <property type="evidence" value="ECO:0007669"/>
    <property type="project" value="UniProtKB-SubCell"/>
</dbReference>
<comment type="similarity">
    <text evidence="2">Belongs to the bacterial solute-binding protein 1 family.</text>
</comment>
<dbReference type="CDD" id="cd14748">
    <property type="entry name" value="PBP2_UgpB"/>
    <property type="match status" value="1"/>
</dbReference>
<evidence type="ECO:0000313" key="7">
    <source>
        <dbReference type="Proteomes" id="UP000225108"/>
    </source>
</evidence>
<evidence type="ECO:0000313" key="6">
    <source>
        <dbReference type="EMBL" id="PHV67571.1"/>
    </source>
</evidence>
<comment type="caution">
    <text evidence="6">The sequence shown here is derived from an EMBL/GenBank/DDBJ whole genome shotgun (WGS) entry which is preliminary data.</text>
</comment>
<dbReference type="Gene3D" id="3.40.190.10">
    <property type="entry name" value="Periplasmic binding protein-like II"/>
    <property type="match status" value="1"/>
</dbReference>
<keyword evidence="3" id="KW-0813">Transport</keyword>
<dbReference type="Proteomes" id="UP000225108">
    <property type="component" value="Unassembled WGS sequence"/>
</dbReference>
<dbReference type="EMBL" id="PEBD01000005">
    <property type="protein sequence ID" value="PHV67571.1"/>
    <property type="molecule type" value="Genomic_DNA"/>
</dbReference>
<organism evidence="6 7">
    <name type="scientific">Williamsia marianensis</name>
    <dbReference type="NCBI Taxonomy" id="85044"/>
    <lineage>
        <taxon>Bacteria</taxon>
        <taxon>Bacillati</taxon>
        <taxon>Actinomycetota</taxon>
        <taxon>Actinomycetes</taxon>
        <taxon>Mycobacteriales</taxon>
        <taxon>Nocardiaceae</taxon>
        <taxon>Williamsia</taxon>
    </lineage>
</organism>
<feature type="signal peptide" evidence="5">
    <location>
        <begin position="1"/>
        <end position="26"/>
    </location>
</feature>
<evidence type="ECO:0000256" key="5">
    <source>
        <dbReference type="SAM" id="SignalP"/>
    </source>
</evidence>
<dbReference type="RefSeq" id="WP_099382259.1">
    <property type="nucleotide sequence ID" value="NZ_PEBD01000005.1"/>
</dbReference>
<comment type="subcellular location">
    <subcellularLocation>
        <location evidence="1">Cell envelope</location>
    </subcellularLocation>
</comment>
<evidence type="ECO:0000256" key="1">
    <source>
        <dbReference type="ARBA" id="ARBA00004196"/>
    </source>
</evidence>
<sequence>MKARLKIAVPLIASLLTLTGCLSSTSDETETSAIPELADDQKVSIVFESYNYGLAGAWTDTFNSLLADFSKEHPNITVTPQKPAGNSPNPATDTISSIRNQMTAGNPPDVAQLGFSDLDFTVNQLQAKSLDQLVGEDAVDKNFEGTTHPFAPTARTLSDWDGQTYGVPFVFSTPVFYYNATLFQQAGLDPNNPPRTWDEVAVAAKTIADKTGKGGAYIDCLTKTAKDWCFQSLVRSNGGRVISENRDTLTFADPAAVEVVSMAQQMVNSGATPKLTQKQGYEAFARGEMGMLLETSAIQDQFVKGAQDKWDLRSTTMPSFGDKPVVPTNSGASLFIFSQDPAKQRASWELIKFLTSEQAYVKISSGIGYLPLRTGLMDDPAGLQEWAAQNPLLEPNLEQLKSMEPWISMPGNEYLQIRDGMMSAVESAVFQGADPATALTAAQEQANTLLPVS</sequence>
<evidence type="ECO:0000256" key="2">
    <source>
        <dbReference type="ARBA" id="ARBA00008520"/>
    </source>
</evidence>
<dbReference type="SUPFAM" id="SSF53850">
    <property type="entry name" value="Periplasmic binding protein-like II"/>
    <property type="match status" value="1"/>
</dbReference>
<protein>
    <submittedName>
        <fullName evidence="6">ABC transporter substrate-binding protein</fullName>
    </submittedName>
</protein>
<reference evidence="6 7" key="1">
    <citation type="submission" date="2017-10" db="EMBL/GenBank/DDBJ databases">
        <title>The draft genome sequence of Williamsia sp. BULT 1.1 isolated from the semi-arid grassland soils from South Africa.</title>
        <authorList>
            <person name="Kabwe M.H."/>
            <person name="Govender N."/>
            <person name="Mutseka Lunga P."/>
            <person name="Vikram S."/>
            <person name="Makhalanyane T.P."/>
        </authorList>
    </citation>
    <scope>NUCLEOTIDE SEQUENCE [LARGE SCALE GENOMIC DNA]</scope>
    <source>
        <strain evidence="6 7">BULT 1.1</strain>
    </source>
</reference>
<accession>A0A2G3PP74</accession>
<keyword evidence="4 5" id="KW-0732">Signal</keyword>
<proteinExistence type="inferred from homology"/>
<evidence type="ECO:0000256" key="3">
    <source>
        <dbReference type="ARBA" id="ARBA00022448"/>
    </source>
</evidence>
<dbReference type="PANTHER" id="PTHR43649">
    <property type="entry name" value="ARABINOSE-BINDING PROTEIN-RELATED"/>
    <property type="match status" value="1"/>
</dbReference>
<feature type="chain" id="PRO_5013653258" evidence="5">
    <location>
        <begin position="27"/>
        <end position="453"/>
    </location>
</feature>
<dbReference type="PROSITE" id="PS51257">
    <property type="entry name" value="PROKAR_LIPOPROTEIN"/>
    <property type="match status" value="1"/>
</dbReference>
<name>A0A2G3PP74_WILMA</name>
<dbReference type="InterPro" id="IPR006059">
    <property type="entry name" value="SBP"/>
</dbReference>
<dbReference type="InterPro" id="IPR050490">
    <property type="entry name" value="Bact_solute-bd_prot1"/>
</dbReference>
<gene>
    <name evidence="6" type="ORF">CSW57_07780</name>
</gene>
<dbReference type="Pfam" id="PF13416">
    <property type="entry name" value="SBP_bac_8"/>
    <property type="match status" value="1"/>
</dbReference>